<keyword evidence="2" id="KW-1185">Reference proteome</keyword>
<dbReference type="EMBL" id="JBAPLV010000031">
    <property type="protein sequence ID" value="MEI4280922.1"/>
    <property type="molecule type" value="Genomic_DNA"/>
</dbReference>
<accession>A0ABU8EBB0</accession>
<protein>
    <recommendedName>
        <fullName evidence="3">Restriction endonuclease</fullName>
    </recommendedName>
</protein>
<evidence type="ECO:0000313" key="1">
    <source>
        <dbReference type="EMBL" id="MEI4280922.1"/>
    </source>
</evidence>
<organism evidence="1 2">
    <name type="scientific">Klenkia terrae</name>
    <dbReference type="NCBI Taxonomy" id="1052259"/>
    <lineage>
        <taxon>Bacteria</taxon>
        <taxon>Bacillati</taxon>
        <taxon>Actinomycetota</taxon>
        <taxon>Actinomycetes</taxon>
        <taxon>Geodermatophilales</taxon>
        <taxon>Geodermatophilaceae</taxon>
        <taxon>Klenkia</taxon>
    </lineage>
</organism>
<comment type="caution">
    <text evidence="1">The sequence shown here is derived from an EMBL/GenBank/DDBJ whole genome shotgun (WGS) entry which is preliminary data.</text>
</comment>
<reference evidence="1 2" key="1">
    <citation type="submission" date="2024-03" db="EMBL/GenBank/DDBJ databases">
        <title>Draft genome sequence of Klenkia terrae.</title>
        <authorList>
            <person name="Duangmal K."/>
            <person name="Chantavorakit T."/>
        </authorList>
    </citation>
    <scope>NUCLEOTIDE SEQUENCE [LARGE SCALE GENOMIC DNA]</scope>
    <source>
        <strain evidence="1 2">JCM 17786</strain>
    </source>
</reference>
<evidence type="ECO:0008006" key="3">
    <source>
        <dbReference type="Google" id="ProtNLM"/>
    </source>
</evidence>
<dbReference type="RefSeq" id="WP_336392905.1">
    <property type="nucleotide sequence ID" value="NZ_JBAPLV010000031.1"/>
</dbReference>
<name>A0ABU8EBB0_9ACTN</name>
<gene>
    <name evidence="1" type="ORF">UXQ13_20770</name>
</gene>
<dbReference type="Proteomes" id="UP001373496">
    <property type="component" value="Unassembled WGS sequence"/>
</dbReference>
<sequence length="358" mass="38188">MNAPDVLARIAAVAALMAGSREETRFAMLADCFDDLPPEPRRQLLVKLAVREAAGWSTARLAALEARVPGAGFKPDLLIGHPVSRGRWKIDAVFDAKSRSCAGANILLAKTAFPGATRPKDLPQGVHWQWEPDPTGRIRLYVSSNHAYRRSRTWLGSDEIIDGAVVWVFGAVDPAAYAPFVPGWRQVGLESVYALLVALATAHRSASLEGAVGAWVAPAGERPFSAVGADGSHRGSSARFCFGWRGFRGEIDRVRRRGSRSQVCYAGTLGGWVHVRPPMPGGLPVVVTAADRRADPGLAADAAVYAVALVAAGERPSWGPCVWPECQAYGTVGGCLCVDAEGRSTSSGRQQLQILATR</sequence>
<proteinExistence type="predicted"/>
<evidence type="ECO:0000313" key="2">
    <source>
        <dbReference type="Proteomes" id="UP001373496"/>
    </source>
</evidence>